<evidence type="ECO:0000256" key="2">
    <source>
        <dbReference type="ARBA" id="ARBA00008954"/>
    </source>
</evidence>
<dbReference type="GeneID" id="27363354"/>
<comment type="similarity">
    <text evidence="2 4">Belongs to the class-III pyridoxal-phosphate-dependent aminotransferase family.</text>
</comment>
<keyword evidence="7" id="KW-1185">Reference proteome</keyword>
<gene>
    <name evidence="6" type="ORF">PV06_11280</name>
</gene>
<protein>
    <recommendedName>
        <fullName evidence="5">Ornithine aminotransferase</fullName>
        <ecNumber evidence="5">2.6.1.13</ecNumber>
    </recommendedName>
</protein>
<dbReference type="InterPro" id="IPR015424">
    <property type="entry name" value="PyrdxlP-dep_Trfase"/>
</dbReference>
<dbReference type="EC" id="2.6.1.13" evidence="5"/>
<evidence type="ECO:0000256" key="1">
    <source>
        <dbReference type="ARBA" id="ARBA00001933"/>
    </source>
</evidence>
<dbReference type="VEuPathDB" id="FungiDB:PV06_11280"/>
<evidence type="ECO:0000256" key="3">
    <source>
        <dbReference type="ARBA" id="ARBA00022898"/>
    </source>
</evidence>
<evidence type="ECO:0000313" key="7">
    <source>
        <dbReference type="Proteomes" id="UP000053342"/>
    </source>
</evidence>
<evidence type="ECO:0000313" key="6">
    <source>
        <dbReference type="EMBL" id="KIW36464.1"/>
    </source>
</evidence>
<dbReference type="Gene3D" id="3.40.640.10">
    <property type="entry name" value="Type I PLP-dependent aspartate aminotransferase-like (Major domain)"/>
    <property type="match status" value="1"/>
</dbReference>
<dbReference type="OrthoDB" id="425114at2759"/>
<dbReference type="GO" id="GO:0019544">
    <property type="term" value="P:L-arginine catabolic process to L-glutamate"/>
    <property type="evidence" value="ECO:0007669"/>
    <property type="project" value="TreeGrafter"/>
</dbReference>
<evidence type="ECO:0000256" key="5">
    <source>
        <dbReference type="RuleBase" id="RU365036"/>
    </source>
</evidence>
<dbReference type="EMBL" id="KN847356">
    <property type="protein sequence ID" value="KIW36464.1"/>
    <property type="molecule type" value="Genomic_DNA"/>
</dbReference>
<reference evidence="6 7" key="1">
    <citation type="submission" date="2015-01" db="EMBL/GenBank/DDBJ databases">
        <title>The Genome Sequence of Exophiala oligosperma CBS72588.</title>
        <authorList>
            <consortium name="The Broad Institute Genomics Platform"/>
            <person name="Cuomo C."/>
            <person name="de Hoog S."/>
            <person name="Gorbushina A."/>
            <person name="Stielow B."/>
            <person name="Teixiera M."/>
            <person name="Abouelleil A."/>
            <person name="Chapman S.B."/>
            <person name="Priest M."/>
            <person name="Young S.K."/>
            <person name="Wortman J."/>
            <person name="Nusbaum C."/>
            <person name="Birren B."/>
        </authorList>
    </citation>
    <scope>NUCLEOTIDE SEQUENCE [LARGE SCALE GENOMIC DNA]</scope>
    <source>
        <strain evidence="6 7">CBS 72588</strain>
    </source>
</reference>
<dbReference type="Proteomes" id="UP000053342">
    <property type="component" value="Unassembled WGS sequence"/>
</dbReference>
<dbReference type="GO" id="GO:0010121">
    <property type="term" value="P:L-arginine catabolic process to proline via ornithine"/>
    <property type="evidence" value="ECO:0007669"/>
    <property type="project" value="TreeGrafter"/>
</dbReference>
<organism evidence="6 7">
    <name type="scientific">Exophiala oligosperma</name>
    <dbReference type="NCBI Taxonomy" id="215243"/>
    <lineage>
        <taxon>Eukaryota</taxon>
        <taxon>Fungi</taxon>
        <taxon>Dikarya</taxon>
        <taxon>Ascomycota</taxon>
        <taxon>Pezizomycotina</taxon>
        <taxon>Eurotiomycetes</taxon>
        <taxon>Chaetothyriomycetidae</taxon>
        <taxon>Chaetothyriales</taxon>
        <taxon>Herpotrichiellaceae</taxon>
        <taxon>Exophiala</taxon>
    </lineage>
</organism>
<dbReference type="RefSeq" id="XP_016256680.1">
    <property type="nucleotide sequence ID" value="XM_016412926.1"/>
</dbReference>
<dbReference type="Gene3D" id="3.90.1150.10">
    <property type="entry name" value="Aspartate Aminotransferase, domain 1"/>
    <property type="match status" value="1"/>
</dbReference>
<dbReference type="InterPro" id="IPR050103">
    <property type="entry name" value="Class-III_PLP-dep_AT"/>
</dbReference>
<dbReference type="SUPFAM" id="SSF53383">
    <property type="entry name" value="PLP-dependent transferases"/>
    <property type="match status" value="1"/>
</dbReference>
<evidence type="ECO:0000256" key="4">
    <source>
        <dbReference type="RuleBase" id="RU003560"/>
    </source>
</evidence>
<keyword evidence="3 4" id="KW-0663">Pyridoxal phosphate</keyword>
<dbReference type="InterPro" id="IPR015421">
    <property type="entry name" value="PyrdxlP-dep_Trfase_major"/>
</dbReference>
<dbReference type="AlphaFoldDB" id="A0A0D2DL81"/>
<name>A0A0D2DL81_9EURO</name>
<dbReference type="GO" id="GO:0055129">
    <property type="term" value="P:L-proline biosynthetic process"/>
    <property type="evidence" value="ECO:0007669"/>
    <property type="project" value="UniProtKB-UniPathway"/>
</dbReference>
<keyword evidence="5" id="KW-0808">Transferase</keyword>
<dbReference type="InterPro" id="IPR005814">
    <property type="entry name" value="Aminotrans_3"/>
</dbReference>
<keyword evidence="5" id="KW-0032">Aminotransferase</keyword>
<dbReference type="UniPathway" id="UPA00098">
    <property type="reaction ID" value="UER00358"/>
</dbReference>
<dbReference type="GO" id="GO:0004587">
    <property type="term" value="F:ornithine aminotransferase activity"/>
    <property type="evidence" value="ECO:0007669"/>
    <property type="project" value="UniProtKB-EC"/>
</dbReference>
<proteinExistence type="inferred from homology"/>
<dbReference type="PANTHER" id="PTHR11986:SF18">
    <property type="entry name" value="ORNITHINE AMINOTRANSFERASE, MITOCHONDRIAL"/>
    <property type="match status" value="1"/>
</dbReference>
<comment type="catalytic activity">
    <reaction evidence="5">
        <text>a 2-oxocarboxylate + L-ornithine = L-glutamate 5-semialdehyde + an L-alpha-amino acid</text>
        <dbReference type="Rhea" id="RHEA:13877"/>
        <dbReference type="ChEBI" id="CHEBI:35179"/>
        <dbReference type="ChEBI" id="CHEBI:46911"/>
        <dbReference type="ChEBI" id="CHEBI:58066"/>
        <dbReference type="ChEBI" id="CHEBI:59869"/>
        <dbReference type="EC" id="2.6.1.13"/>
    </reaction>
</comment>
<dbReference type="STRING" id="215243.A0A0D2DL81"/>
<dbReference type="InterPro" id="IPR015422">
    <property type="entry name" value="PyrdxlP-dep_Trfase_small"/>
</dbReference>
<accession>A0A0D2DL81</accession>
<dbReference type="GO" id="GO:0042802">
    <property type="term" value="F:identical protein binding"/>
    <property type="evidence" value="ECO:0007669"/>
    <property type="project" value="TreeGrafter"/>
</dbReference>
<dbReference type="Pfam" id="PF00202">
    <property type="entry name" value="Aminotran_3"/>
    <property type="match status" value="1"/>
</dbReference>
<dbReference type="GO" id="GO:0005737">
    <property type="term" value="C:cytoplasm"/>
    <property type="evidence" value="ECO:0007669"/>
    <property type="project" value="TreeGrafter"/>
</dbReference>
<comment type="cofactor">
    <cofactor evidence="1 5">
        <name>pyridoxal 5'-phosphate</name>
        <dbReference type="ChEBI" id="CHEBI:597326"/>
    </cofactor>
</comment>
<dbReference type="PANTHER" id="PTHR11986">
    <property type="entry name" value="AMINOTRANSFERASE CLASS III"/>
    <property type="match status" value="1"/>
</dbReference>
<dbReference type="GO" id="GO:0030170">
    <property type="term" value="F:pyridoxal phosphate binding"/>
    <property type="evidence" value="ECO:0007669"/>
    <property type="project" value="InterPro"/>
</dbReference>
<comment type="pathway">
    <text evidence="5">Amino-acid biosynthesis; L-proline biosynthesis; L-glutamate 5-semialdehyde from L-ornithine: step 1/1.</text>
</comment>
<sequence length="467" mass="51306">MPSATTADINLSNATTAPPDGLLPAEVVHKQVVLSRATQHLLDLEAQYTVGGFTPLPGFFERGKGAKLWDVDGKEYLDFICMFSSCNQGHCHPKIIAAMTEQLNKAYNINTSTHNMRWPVFAEMMCKRFKYDNISAMVTGSEGTDLACKIARRYAHDVKGIAPEKVLIFAVSGSYHGLSSGVWNLQDPSPARTAYGLDSKQQTNINPSTGRVLRYGHIEDMEECLREHHASVGAIILECIRNTGNTFEEEVSFSRGVYNLCKKYDIPFIADEVRMGACKTGKFFSFNHLGNDVRPDLLVIGKSMTAGAYPASFVLGDHAMMSVVGPYESGSTFAHTPMAIAAAEAALKVLDEEHMAERASQLGAKFLELTKDWRSHPHVADIQVRGADFSVPIRENPAARVTARKIGGLALSKGLVLYPLAGRLRMGVSMAMTDEELKRGVRIIKEALDEVTEYQDAIPGEVWHKAH</sequence>